<evidence type="ECO:0000256" key="3">
    <source>
        <dbReference type="ARBA" id="ARBA00023125"/>
    </source>
</evidence>
<reference evidence="8 9" key="1">
    <citation type="submission" date="2020-08" db="EMBL/GenBank/DDBJ databases">
        <title>Genome sequencing of Purple Non-Sulfur Bacteria from various extreme environments.</title>
        <authorList>
            <person name="Mayer M."/>
        </authorList>
    </citation>
    <scope>NUCLEOTIDE SEQUENCE [LARGE SCALE GENOMIC DNA]</scope>
    <source>
        <strain evidence="8 9">JA131</strain>
    </source>
</reference>
<evidence type="ECO:0000256" key="4">
    <source>
        <dbReference type="ARBA" id="ARBA00023172"/>
    </source>
</evidence>
<dbReference type="PROSITE" id="PS00397">
    <property type="entry name" value="RECOMBINASES_1"/>
    <property type="match status" value="1"/>
</dbReference>
<feature type="active site" description="O-(5'-phospho-DNA)-serine intermediate" evidence="5 6">
    <location>
        <position position="20"/>
    </location>
</feature>
<organism evidence="8 9">
    <name type="scientific">Roseospira visakhapatnamensis</name>
    <dbReference type="NCBI Taxonomy" id="390880"/>
    <lineage>
        <taxon>Bacteria</taxon>
        <taxon>Pseudomonadati</taxon>
        <taxon>Pseudomonadota</taxon>
        <taxon>Alphaproteobacteria</taxon>
        <taxon>Rhodospirillales</taxon>
        <taxon>Rhodospirillaceae</taxon>
        <taxon>Roseospira</taxon>
    </lineage>
</organism>
<evidence type="ECO:0000256" key="5">
    <source>
        <dbReference type="PIRSR" id="PIRSR606118-50"/>
    </source>
</evidence>
<dbReference type="InterPro" id="IPR009057">
    <property type="entry name" value="Homeodomain-like_sf"/>
</dbReference>
<evidence type="ECO:0000259" key="7">
    <source>
        <dbReference type="PROSITE" id="PS51736"/>
    </source>
</evidence>
<dbReference type="PANTHER" id="PTHR30461:SF2">
    <property type="entry name" value="SERINE RECOMBINASE PINE-RELATED"/>
    <property type="match status" value="1"/>
</dbReference>
<dbReference type="PANTHER" id="PTHR30461">
    <property type="entry name" value="DNA-INVERTASE FROM LAMBDOID PROPHAGE"/>
    <property type="match status" value="1"/>
</dbReference>
<dbReference type="GO" id="GO:0015074">
    <property type="term" value="P:DNA integration"/>
    <property type="evidence" value="ECO:0007669"/>
    <property type="project" value="UniProtKB-KW"/>
</dbReference>
<dbReference type="Pfam" id="PF00239">
    <property type="entry name" value="Resolvase"/>
    <property type="match status" value="1"/>
</dbReference>
<accession>A0A7W6RHE4</accession>
<protein>
    <submittedName>
        <fullName evidence="8">DNA invertase Pin-like site-specific DNA recombinase</fullName>
    </submittedName>
</protein>
<evidence type="ECO:0000256" key="1">
    <source>
        <dbReference type="ARBA" id="ARBA00009913"/>
    </source>
</evidence>
<dbReference type="GO" id="GO:0000150">
    <property type="term" value="F:DNA strand exchange activity"/>
    <property type="evidence" value="ECO:0007669"/>
    <property type="project" value="InterPro"/>
</dbReference>
<evidence type="ECO:0000313" key="9">
    <source>
        <dbReference type="Proteomes" id="UP000554286"/>
    </source>
</evidence>
<keyword evidence="2" id="KW-0229">DNA integration</keyword>
<dbReference type="SUPFAM" id="SSF53041">
    <property type="entry name" value="Resolvase-like"/>
    <property type="match status" value="1"/>
</dbReference>
<sequence length="198" mass="22257">MDFENQGQAAGRRIGYLRVSTAEQRPDRQIDGLTDLCDELHVEILSAVKDVRPVFDAVVARLTPGDTLVVWDLDRAFRSTRDALTVSETLEQKGIALDIVRMRLDTSRPEGMLMYTIMAAVGEFERQTLARRTREGLDAARRRGVRLGRPPKLTDDQVAAILAELETGAATVKALAERYGVAPWTLTRSIRRTRRPQR</sequence>
<feature type="domain" description="Resolvase/invertase-type recombinase catalytic" evidence="7">
    <location>
        <begin position="12"/>
        <end position="144"/>
    </location>
</feature>
<dbReference type="InterPro" id="IPR006119">
    <property type="entry name" value="Resolv_N"/>
</dbReference>
<name>A0A7W6RHE4_9PROT</name>
<dbReference type="CDD" id="cd03768">
    <property type="entry name" value="SR_ResInv"/>
    <property type="match status" value="1"/>
</dbReference>
<gene>
    <name evidence="8" type="ORF">GGD89_003565</name>
</gene>
<dbReference type="InterPro" id="IPR006118">
    <property type="entry name" value="Recombinase_CS"/>
</dbReference>
<dbReference type="AlphaFoldDB" id="A0A7W6RHE4"/>
<dbReference type="InterPro" id="IPR036162">
    <property type="entry name" value="Resolvase-like_N_sf"/>
</dbReference>
<keyword evidence="3" id="KW-0238">DNA-binding</keyword>
<dbReference type="Proteomes" id="UP000554286">
    <property type="component" value="Unassembled WGS sequence"/>
</dbReference>
<proteinExistence type="inferred from homology"/>
<dbReference type="RefSeq" id="WP_184048133.1">
    <property type="nucleotide sequence ID" value="NZ_JACIGK010000038.1"/>
</dbReference>
<dbReference type="PROSITE" id="PS51736">
    <property type="entry name" value="RECOMBINASES_3"/>
    <property type="match status" value="1"/>
</dbReference>
<dbReference type="SMART" id="SM00857">
    <property type="entry name" value="Resolvase"/>
    <property type="match status" value="1"/>
</dbReference>
<keyword evidence="4" id="KW-0233">DNA recombination</keyword>
<dbReference type="Gene3D" id="1.10.10.60">
    <property type="entry name" value="Homeodomain-like"/>
    <property type="match status" value="1"/>
</dbReference>
<evidence type="ECO:0000256" key="6">
    <source>
        <dbReference type="PROSITE-ProRule" id="PRU10137"/>
    </source>
</evidence>
<keyword evidence="9" id="KW-1185">Reference proteome</keyword>
<dbReference type="SUPFAM" id="SSF46689">
    <property type="entry name" value="Homeodomain-like"/>
    <property type="match status" value="1"/>
</dbReference>
<comment type="similarity">
    <text evidence="1">Belongs to the site-specific recombinase resolvase family.</text>
</comment>
<evidence type="ECO:0000313" key="8">
    <source>
        <dbReference type="EMBL" id="MBB4267913.1"/>
    </source>
</evidence>
<evidence type="ECO:0000256" key="2">
    <source>
        <dbReference type="ARBA" id="ARBA00022908"/>
    </source>
</evidence>
<dbReference type="EMBL" id="JACIGK010000038">
    <property type="protein sequence ID" value="MBB4267913.1"/>
    <property type="molecule type" value="Genomic_DNA"/>
</dbReference>
<dbReference type="InterPro" id="IPR050639">
    <property type="entry name" value="SSR_resolvase"/>
</dbReference>
<comment type="caution">
    <text evidence="8">The sequence shown here is derived from an EMBL/GenBank/DDBJ whole genome shotgun (WGS) entry which is preliminary data.</text>
</comment>
<dbReference type="CDD" id="cd00569">
    <property type="entry name" value="HTH_Hin_like"/>
    <property type="match status" value="1"/>
</dbReference>
<dbReference type="Gene3D" id="3.40.50.1390">
    <property type="entry name" value="Resolvase, N-terminal catalytic domain"/>
    <property type="match status" value="1"/>
</dbReference>
<dbReference type="GO" id="GO:0003677">
    <property type="term" value="F:DNA binding"/>
    <property type="evidence" value="ECO:0007669"/>
    <property type="project" value="UniProtKB-KW"/>
</dbReference>